<evidence type="ECO:0000313" key="3">
    <source>
        <dbReference type="Proteomes" id="UP000823749"/>
    </source>
</evidence>
<organism evidence="2 3">
    <name type="scientific">Rhododendron griersonianum</name>
    <dbReference type="NCBI Taxonomy" id="479676"/>
    <lineage>
        <taxon>Eukaryota</taxon>
        <taxon>Viridiplantae</taxon>
        <taxon>Streptophyta</taxon>
        <taxon>Embryophyta</taxon>
        <taxon>Tracheophyta</taxon>
        <taxon>Spermatophyta</taxon>
        <taxon>Magnoliopsida</taxon>
        <taxon>eudicotyledons</taxon>
        <taxon>Gunneridae</taxon>
        <taxon>Pentapetalae</taxon>
        <taxon>asterids</taxon>
        <taxon>Ericales</taxon>
        <taxon>Ericaceae</taxon>
        <taxon>Ericoideae</taxon>
        <taxon>Rhodoreae</taxon>
        <taxon>Rhododendron</taxon>
    </lineage>
</organism>
<proteinExistence type="predicted"/>
<accession>A0AAV6IXQ1</accession>
<feature type="compositionally biased region" description="Polar residues" evidence="1">
    <location>
        <begin position="92"/>
        <end position="117"/>
    </location>
</feature>
<gene>
    <name evidence="2" type="ORF">RHGRI_026537</name>
</gene>
<dbReference type="AlphaFoldDB" id="A0AAV6IXQ1"/>
<name>A0AAV6IXQ1_9ERIC</name>
<feature type="compositionally biased region" description="Polar residues" evidence="1">
    <location>
        <begin position="254"/>
        <end position="271"/>
    </location>
</feature>
<reference evidence="2" key="1">
    <citation type="submission" date="2020-08" db="EMBL/GenBank/DDBJ databases">
        <title>Plant Genome Project.</title>
        <authorList>
            <person name="Zhang R.-G."/>
        </authorList>
    </citation>
    <scope>NUCLEOTIDE SEQUENCE</scope>
    <source>
        <strain evidence="2">WSP0</strain>
        <tissue evidence="2">Leaf</tissue>
    </source>
</reference>
<evidence type="ECO:0000313" key="2">
    <source>
        <dbReference type="EMBL" id="KAG5531959.1"/>
    </source>
</evidence>
<protein>
    <submittedName>
        <fullName evidence="2">Uncharacterized protein</fullName>
    </submittedName>
</protein>
<feature type="region of interest" description="Disordered" evidence="1">
    <location>
        <begin position="229"/>
        <end position="293"/>
    </location>
</feature>
<dbReference type="EMBL" id="JACTNZ010000009">
    <property type="protein sequence ID" value="KAG5531959.1"/>
    <property type="molecule type" value="Genomic_DNA"/>
</dbReference>
<evidence type="ECO:0000256" key="1">
    <source>
        <dbReference type="SAM" id="MobiDB-lite"/>
    </source>
</evidence>
<dbReference type="Proteomes" id="UP000823749">
    <property type="component" value="Chromosome 9"/>
</dbReference>
<feature type="compositionally biased region" description="Polar residues" evidence="1">
    <location>
        <begin position="69"/>
        <end position="84"/>
    </location>
</feature>
<comment type="caution">
    <text evidence="2">The sequence shown here is derived from an EMBL/GenBank/DDBJ whole genome shotgun (WGS) entry which is preliminary data.</text>
</comment>
<feature type="region of interest" description="Disordered" evidence="1">
    <location>
        <begin position="17"/>
        <end position="117"/>
    </location>
</feature>
<sequence>MADGTLSMADGLGLKAIDSHELRRRHHTLDPEENPQIRPPQMSNPNSPILFELDSNIPVSNELHPRLHSQGTVPTSSSISTSNGFGAHSPKSAKNQSLSQKSQQPFNQPSSALNQVSPKEGMRLDSEARMLEIVGHLEDELNTSEDPFVLDVLTAKLQSIQQSWKKSGKQAEEQASLLQSTSTQSPKSGAARKLQQALFEEGLILEAEERAQQVQLPITTPKVLINARGTPYLEGDPNMGFPEVDTKPRRPFSPKNQSNQNLPMHPSQTLPQHAPNKPRPNSNLPKPKPKNWASLLQSQSPSLDMKLEFFPDLFRGKEAQVEIDIELTDVGKWNKYLMGHFLDGKMPYPLVASTARYQWKELFVAVKPDVGGCYPFEFRDEQAKQ</sequence>
<keyword evidence="3" id="KW-1185">Reference proteome</keyword>